<dbReference type="AlphaFoldDB" id="A0AA89CA12"/>
<dbReference type="InterPro" id="IPR006202">
    <property type="entry name" value="Neur_chan_lig-bd"/>
</dbReference>
<keyword evidence="7" id="KW-0238">DNA-binding</keyword>
<evidence type="ECO:0000313" key="10">
    <source>
        <dbReference type="Proteomes" id="UP001186944"/>
    </source>
</evidence>
<evidence type="ECO:0000256" key="5">
    <source>
        <dbReference type="ARBA" id="ARBA00023136"/>
    </source>
</evidence>
<evidence type="ECO:0000256" key="2">
    <source>
        <dbReference type="ARBA" id="ARBA00005562"/>
    </source>
</evidence>
<dbReference type="GO" id="GO:0004888">
    <property type="term" value="F:transmembrane signaling receptor activity"/>
    <property type="evidence" value="ECO:0007669"/>
    <property type="project" value="InterPro"/>
</dbReference>
<dbReference type="PROSITE" id="PS00236">
    <property type="entry name" value="NEUROTR_ION_CHANNEL"/>
    <property type="match status" value="1"/>
</dbReference>
<dbReference type="GO" id="GO:0043565">
    <property type="term" value="F:sequence-specific DNA binding"/>
    <property type="evidence" value="ECO:0007669"/>
    <property type="project" value="InterPro"/>
</dbReference>
<dbReference type="SUPFAM" id="SSF90112">
    <property type="entry name" value="Neurotransmitter-gated ion-channel transmembrane pore"/>
    <property type="match status" value="1"/>
</dbReference>
<dbReference type="Gene3D" id="1.10.10.10">
    <property type="entry name" value="Winged helix-like DNA-binding domain superfamily/Winged helix DNA-binding domain"/>
    <property type="match status" value="1"/>
</dbReference>
<dbReference type="Pfam" id="PF00178">
    <property type="entry name" value="Ets"/>
    <property type="match status" value="1"/>
</dbReference>
<dbReference type="Gene3D" id="1.20.58.390">
    <property type="entry name" value="Neurotransmitter-gated ion-channel transmembrane domain"/>
    <property type="match status" value="1"/>
</dbReference>
<feature type="domain" description="ETS" evidence="8">
    <location>
        <begin position="4"/>
        <end position="62"/>
    </location>
</feature>
<dbReference type="GO" id="GO:0005230">
    <property type="term" value="F:extracellular ligand-gated monoatomic ion channel activity"/>
    <property type="evidence" value="ECO:0007669"/>
    <property type="project" value="InterPro"/>
</dbReference>
<keyword evidence="10" id="KW-1185">Reference proteome</keyword>
<keyword evidence="5 6" id="KW-0472">Membrane</keyword>
<dbReference type="InterPro" id="IPR038050">
    <property type="entry name" value="Neuro_actylchol_rec"/>
</dbReference>
<dbReference type="GO" id="GO:0016020">
    <property type="term" value="C:membrane"/>
    <property type="evidence" value="ECO:0007669"/>
    <property type="project" value="UniProtKB-SubCell"/>
</dbReference>
<evidence type="ECO:0000313" key="9">
    <source>
        <dbReference type="EMBL" id="KAK3101792.1"/>
    </source>
</evidence>
<dbReference type="PANTHER" id="PTHR18945">
    <property type="entry name" value="NEUROTRANSMITTER GATED ION CHANNEL"/>
    <property type="match status" value="1"/>
</dbReference>
<comment type="subcellular location">
    <subcellularLocation>
        <location evidence="1">Membrane</location>
        <topology evidence="1">Multi-pass membrane protein</topology>
    </subcellularLocation>
    <subcellularLocation>
        <location evidence="7">Nucleus</location>
    </subcellularLocation>
</comment>
<comment type="caution">
    <text evidence="9">The sequence shown here is derived from an EMBL/GenBank/DDBJ whole genome shotgun (WGS) entry which is preliminary data.</text>
</comment>
<evidence type="ECO:0000256" key="6">
    <source>
        <dbReference type="RuleBase" id="RU000687"/>
    </source>
</evidence>
<dbReference type="EMBL" id="VSWD01000005">
    <property type="protein sequence ID" value="KAK3101792.1"/>
    <property type="molecule type" value="Genomic_DNA"/>
</dbReference>
<dbReference type="Pfam" id="PF02932">
    <property type="entry name" value="Neur_chan_memb"/>
    <property type="match status" value="1"/>
</dbReference>
<feature type="transmembrane region" description="Helical" evidence="6">
    <location>
        <begin position="326"/>
        <end position="343"/>
    </location>
</feature>
<dbReference type="InterPro" id="IPR036734">
    <property type="entry name" value="Neur_chan_lig-bd_sf"/>
</dbReference>
<dbReference type="InterPro" id="IPR006201">
    <property type="entry name" value="Neur_channel"/>
</dbReference>
<protein>
    <recommendedName>
        <fullName evidence="8">ETS domain-containing protein</fullName>
    </recommendedName>
</protein>
<evidence type="ECO:0000256" key="4">
    <source>
        <dbReference type="ARBA" id="ARBA00022989"/>
    </source>
</evidence>
<dbReference type="GO" id="GO:0003700">
    <property type="term" value="F:DNA-binding transcription factor activity"/>
    <property type="evidence" value="ECO:0007669"/>
    <property type="project" value="InterPro"/>
</dbReference>
<keyword evidence="3 6" id="KW-0812">Transmembrane</keyword>
<dbReference type="Gene3D" id="2.70.170.10">
    <property type="entry name" value="Neurotransmitter-gated ion-channel ligand-binding domain"/>
    <property type="match status" value="1"/>
</dbReference>
<evidence type="ECO:0000256" key="7">
    <source>
        <dbReference type="RuleBase" id="RU004019"/>
    </source>
</evidence>
<dbReference type="SUPFAM" id="SSF46785">
    <property type="entry name" value="Winged helix' DNA-binding domain"/>
    <property type="match status" value="1"/>
</dbReference>
<dbReference type="InterPro" id="IPR036388">
    <property type="entry name" value="WH-like_DNA-bd_sf"/>
</dbReference>
<dbReference type="SMART" id="SM00413">
    <property type="entry name" value="ETS"/>
    <property type="match status" value="1"/>
</dbReference>
<keyword evidence="7" id="KW-0539">Nucleus</keyword>
<gene>
    <name evidence="9" type="ORF">FSP39_006409</name>
</gene>
<evidence type="ECO:0000259" key="8">
    <source>
        <dbReference type="PROSITE" id="PS50061"/>
    </source>
</evidence>
<dbReference type="InterPro" id="IPR036719">
    <property type="entry name" value="Neuro-gated_channel_TM_sf"/>
</dbReference>
<dbReference type="PROSITE" id="PS50061">
    <property type="entry name" value="ETS_DOMAIN_3"/>
    <property type="match status" value="1"/>
</dbReference>
<dbReference type="FunFam" id="2.70.170.10:FF:000028">
    <property type="entry name" value="AcetylCholine Receptor"/>
    <property type="match status" value="1"/>
</dbReference>
<dbReference type="Pfam" id="PF02931">
    <property type="entry name" value="Neur_chan_LBD"/>
    <property type="match status" value="1"/>
</dbReference>
<dbReference type="GO" id="GO:0005634">
    <property type="term" value="C:nucleus"/>
    <property type="evidence" value="ECO:0007669"/>
    <property type="project" value="UniProtKB-SubCell"/>
</dbReference>
<dbReference type="SUPFAM" id="SSF63712">
    <property type="entry name" value="Nicotinic receptor ligand binding domain-like"/>
    <property type="match status" value="1"/>
</dbReference>
<keyword evidence="4 6" id="KW-1133">Transmembrane helix</keyword>
<reference evidence="9" key="1">
    <citation type="submission" date="2019-08" db="EMBL/GenBank/DDBJ databases">
        <title>The improved chromosome-level genome for the pearl oyster Pinctada fucata martensii using PacBio sequencing and Hi-C.</title>
        <authorList>
            <person name="Zheng Z."/>
        </authorList>
    </citation>
    <scope>NUCLEOTIDE SEQUENCE</scope>
    <source>
        <strain evidence="9">ZZ-2019</strain>
        <tissue evidence="9">Adductor muscle</tissue>
    </source>
</reference>
<comment type="similarity">
    <text evidence="6">Belongs to the ligand-gated ion channel (TC 1.A.9) family.</text>
</comment>
<organism evidence="9 10">
    <name type="scientific">Pinctada imbricata</name>
    <name type="common">Atlantic pearl-oyster</name>
    <name type="synonym">Pinctada martensii</name>
    <dbReference type="NCBI Taxonomy" id="66713"/>
    <lineage>
        <taxon>Eukaryota</taxon>
        <taxon>Metazoa</taxon>
        <taxon>Spiralia</taxon>
        <taxon>Lophotrochozoa</taxon>
        <taxon>Mollusca</taxon>
        <taxon>Bivalvia</taxon>
        <taxon>Autobranchia</taxon>
        <taxon>Pteriomorphia</taxon>
        <taxon>Pterioida</taxon>
        <taxon>Pterioidea</taxon>
        <taxon>Pteriidae</taxon>
        <taxon>Pinctada</taxon>
    </lineage>
</organism>
<feature type="transmembrane region" description="Helical" evidence="6">
    <location>
        <begin position="296"/>
        <end position="320"/>
    </location>
</feature>
<dbReference type="InterPro" id="IPR006029">
    <property type="entry name" value="Neurotrans-gated_channel_TM"/>
</dbReference>
<dbReference type="InterPro" id="IPR036390">
    <property type="entry name" value="WH_DNA-bd_sf"/>
</dbReference>
<dbReference type="CDD" id="cd18989">
    <property type="entry name" value="LGIC_ECD_cation"/>
    <property type="match status" value="1"/>
</dbReference>
<feature type="transmembrane region" description="Helical" evidence="6">
    <location>
        <begin position="355"/>
        <end position="382"/>
    </location>
</feature>
<dbReference type="Proteomes" id="UP001186944">
    <property type="component" value="Unassembled WGS sequence"/>
</dbReference>
<feature type="non-terminal residue" evidence="9">
    <location>
        <position position="1"/>
    </location>
</feature>
<evidence type="ECO:0000256" key="3">
    <source>
        <dbReference type="ARBA" id="ARBA00022692"/>
    </source>
</evidence>
<keyword evidence="6" id="KW-0407">Ion channel</keyword>
<sequence length="473" mass="54336">SKKRLLWKFLLDELNSHNDYLRWIDRSAGTFRIIDTMEVSKRWGKIKHNPAMTFGKLSRGLRIMKLQRFRIMYLYFSILLSCEKYCVSSVSIADVAALRTSLFDVYDNELQPSYEYHMNISLYFFPFSIHELDEVSGTLTSVVALSTQWKDQRLSWNPLNYNGTYYLNVKSSKIWYPDIFCINPADKLEKLGDNSLNAMIYSHGVVERLIGAALKTSCVVDMTYFPFDTQICSIIFSTWNLALDVKINIFENSVILTYYTKNPQWELIRARTRNINIGVFSGIPCIDLTLQRKSEFFVLNSLVPILLLLILNPLVFVLPIESGERVSFAVTIFLSLAVFMTLVSDNTPKSASLSLITYIMMTVMVCSTCQCIMIIVIFVFYFKNANSRAPKWLVQMTCAIRCRKERQTTPFDEETDNMGKRGDGGSTSVINEDFSWKDFAVFLDKISFVLSCCVLLIIVIVIVSLISQRPAFQ</sequence>
<keyword evidence="6" id="KW-0813">Transport</keyword>
<dbReference type="InterPro" id="IPR000418">
    <property type="entry name" value="Ets_dom"/>
</dbReference>
<dbReference type="InterPro" id="IPR018000">
    <property type="entry name" value="Neurotransmitter_ion_chnl_CS"/>
</dbReference>
<dbReference type="PRINTS" id="PR00454">
    <property type="entry name" value="ETSDOMAIN"/>
</dbReference>
<evidence type="ECO:0000256" key="1">
    <source>
        <dbReference type="ARBA" id="ARBA00004141"/>
    </source>
</evidence>
<comment type="similarity">
    <text evidence="2 7">Belongs to the ETS family.</text>
</comment>
<name>A0AA89CA12_PINIB</name>
<keyword evidence="6" id="KW-0406">Ion transport</keyword>
<dbReference type="PRINTS" id="PR00252">
    <property type="entry name" value="NRIONCHANNEL"/>
</dbReference>
<accession>A0AA89CA12</accession>
<proteinExistence type="inferred from homology"/>
<feature type="transmembrane region" description="Helical" evidence="6">
    <location>
        <begin position="446"/>
        <end position="466"/>
    </location>
</feature>
<dbReference type="CDD" id="cd19051">
    <property type="entry name" value="LGIC_TM_cation"/>
    <property type="match status" value="1"/>
</dbReference>